<name>A0ABS8BJB6_9NEIS</name>
<dbReference type="EMBL" id="JAJAWG010000002">
    <property type="protein sequence ID" value="MCB5195806.1"/>
    <property type="molecule type" value="Genomic_DNA"/>
</dbReference>
<evidence type="ECO:0000259" key="3">
    <source>
        <dbReference type="Pfam" id="PF18294"/>
    </source>
</evidence>
<accession>A0ABS8BJB6</accession>
<evidence type="ECO:0008006" key="6">
    <source>
        <dbReference type="Google" id="ProtNLM"/>
    </source>
</evidence>
<keyword evidence="5" id="KW-1185">Reference proteome</keyword>
<proteinExistence type="predicted"/>
<evidence type="ECO:0000259" key="2">
    <source>
        <dbReference type="Pfam" id="PF03572"/>
    </source>
</evidence>
<feature type="chain" id="PRO_5046426714" description="Peptidase S41" evidence="1">
    <location>
        <begin position="26"/>
        <end position="513"/>
    </location>
</feature>
<comment type="caution">
    <text evidence="4">The sequence shown here is derived from an EMBL/GenBank/DDBJ whole genome shotgun (WGS) entry which is preliminary data.</text>
</comment>
<dbReference type="PROSITE" id="PS51257">
    <property type="entry name" value="PROKAR_LIPOPROTEIN"/>
    <property type="match status" value="1"/>
</dbReference>
<gene>
    <name evidence="4" type="ORF">LG219_05825</name>
</gene>
<dbReference type="Gene3D" id="3.30.750.170">
    <property type="match status" value="1"/>
</dbReference>
<dbReference type="Gene3D" id="2.30.42.10">
    <property type="match status" value="1"/>
</dbReference>
<feature type="signal peptide" evidence="1">
    <location>
        <begin position="1"/>
        <end position="25"/>
    </location>
</feature>
<dbReference type="InterPro" id="IPR041613">
    <property type="entry name" value="Pept_S41_N"/>
</dbReference>
<evidence type="ECO:0000313" key="5">
    <source>
        <dbReference type="Proteomes" id="UP001198034"/>
    </source>
</evidence>
<reference evidence="4 5" key="1">
    <citation type="submission" date="2021-10" db="EMBL/GenBank/DDBJ databases">
        <authorList>
            <person name="Chen M."/>
        </authorList>
    </citation>
    <scope>NUCLEOTIDE SEQUENCE [LARGE SCALE GENOMIC DNA]</scope>
    <source>
        <strain evidence="4 5">H3-26</strain>
    </source>
</reference>
<dbReference type="SUPFAM" id="SSF52096">
    <property type="entry name" value="ClpP/crotonase"/>
    <property type="match status" value="1"/>
</dbReference>
<dbReference type="Proteomes" id="UP001198034">
    <property type="component" value="Unassembled WGS sequence"/>
</dbReference>
<protein>
    <recommendedName>
        <fullName evidence="6">Peptidase S41</fullName>
    </recommendedName>
</protein>
<dbReference type="Pfam" id="PF18294">
    <property type="entry name" value="Pept_S41_N"/>
    <property type="match status" value="1"/>
</dbReference>
<evidence type="ECO:0000256" key="1">
    <source>
        <dbReference type="SAM" id="SignalP"/>
    </source>
</evidence>
<dbReference type="InterPro" id="IPR036034">
    <property type="entry name" value="PDZ_sf"/>
</dbReference>
<dbReference type="Gene3D" id="3.90.226.10">
    <property type="entry name" value="2-enoyl-CoA Hydratase, Chain A, domain 1"/>
    <property type="match status" value="1"/>
</dbReference>
<organism evidence="4 5">
    <name type="scientific">Deefgea salmonis</name>
    <dbReference type="NCBI Taxonomy" id="2875502"/>
    <lineage>
        <taxon>Bacteria</taxon>
        <taxon>Pseudomonadati</taxon>
        <taxon>Pseudomonadota</taxon>
        <taxon>Betaproteobacteria</taxon>
        <taxon>Neisseriales</taxon>
        <taxon>Chitinibacteraceae</taxon>
        <taxon>Deefgea</taxon>
    </lineage>
</organism>
<dbReference type="PANTHER" id="PTHR32060">
    <property type="entry name" value="TAIL-SPECIFIC PROTEASE"/>
    <property type="match status" value="1"/>
</dbReference>
<sequence>MMRVSQGQKWALRCSAMGLTALLSACGGGGDGAGIFDGPQTDLGNKPAATPAPSTAVVAQKCSVNNPYRFDDTPFSTSGTLNDEKAWLKDNMNKNYLWYKDMPTVNAATPAFSNESQVFGSLSAYFQALKTPTLTASGAKTDKFSFMQITREWNGLFDSGKVLDYGIQWHYTGDAPPLAIRVAYVEPKSPAALAGIVRGDVLKSVDGVVGDATVSGLSALLYPRNSATHQFIFDRAGSVQPVSMAAADITISPVPSDQIKIFDVAGKKTGYLLFNSHISTAEQPLINAVQRFKDNNVSELILDLRYNGGGYLYIASELAYMIAGPTATQNKVFERLQYNDKRPVDTANGVMPFFNATDKNQFLPTLNLKRVYILASGNTCSASESIINSLRGIDIDVQIIGNTTCGKPYGFIGKSNCGISYFPMEFKGVNQKGMGDFADGFAPQCSANDDFSKALGDSSEGLLAAAMYRQANPNLCKPAAAMAYSGTARIGQGASQGLVVKPEMQNNKYWTVR</sequence>
<dbReference type="InterPro" id="IPR005151">
    <property type="entry name" value="Tail-specific_protease"/>
</dbReference>
<keyword evidence="1" id="KW-0732">Signal</keyword>
<dbReference type="CDD" id="cd07561">
    <property type="entry name" value="Peptidase_S41_CPP_like"/>
    <property type="match status" value="1"/>
</dbReference>
<dbReference type="SUPFAM" id="SSF50156">
    <property type="entry name" value="PDZ domain-like"/>
    <property type="match status" value="1"/>
</dbReference>
<dbReference type="RefSeq" id="WP_226763589.1">
    <property type="nucleotide sequence ID" value="NZ_JAJAWG010000002.1"/>
</dbReference>
<dbReference type="InterPro" id="IPR029045">
    <property type="entry name" value="ClpP/crotonase-like_dom_sf"/>
</dbReference>
<dbReference type="Pfam" id="PF03572">
    <property type="entry name" value="Peptidase_S41"/>
    <property type="match status" value="1"/>
</dbReference>
<dbReference type="PANTHER" id="PTHR32060:SF30">
    <property type="entry name" value="CARBOXY-TERMINAL PROCESSING PROTEASE CTPA"/>
    <property type="match status" value="1"/>
</dbReference>
<feature type="domain" description="Peptidase S41 N-terminal" evidence="3">
    <location>
        <begin position="84"/>
        <end position="146"/>
    </location>
</feature>
<evidence type="ECO:0000313" key="4">
    <source>
        <dbReference type="EMBL" id="MCB5195806.1"/>
    </source>
</evidence>
<feature type="domain" description="Tail specific protease" evidence="2">
    <location>
        <begin position="268"/>
        <end position="407"/>
    </location>
</feature>